<dbReference type="PANTHER" id="PTHR11557">
    <property type="entry name" value="PORPHOBILINOGEN DEAMINASE"/>
    <property type="match status" value="1"/>
</dbReference>
<dbReference type="NCBIfam" id="TIGR00212">
    <property type="entry name" value="hemC"/>
    <property type="match status" value="1"/>
</dbReference>
<dbReference type="PROSITE" id="PS00533">
    <property type="entry name" value="PORPHOBILINOGEN_DEAM"/>
    <property type="match status" value="1"/>
</dbReference>
<organism evidence="11">
    <name type="scientific">mine drainage metagenome</name>
    <dbReference type="NCBI Taxonomy" id="410659"/>
    <lineage>
        <taxon>unclassified sequences</taxon>
        <taxon>metagenomes</taxon>
        <taxon>ecological metagenomes</taxon>
    </lineage>
</organism>
<dbReference type="UniPathway" id="UPA00262">
    <property type="reaction ID" value="UER00222"/>
</dbReference>
<gene>
    <name evidence="11" type="ORF">CARN1_2208</name>
</gene>
<feature type="domain" description="Porphobilinogen deaminase C-terminal" evidence="10">
    <location>
        <begin position="425"/>
        <end position="496"/>
    </location>
</feature>
<dbReference type="InterPro" id="IPR000860">
    <property type="entry name" value="HemC"/>
</dbReference>
<dbReference type="InterPro" id="IPR022418">
    <property type="entry name" value="Porphobilinogen_deaminase_C"/>
</dbReference>
<dbReference type="AlphaFoldDB" id="E6PCY6"/>
<dbReference type="FunFam" id="3.40.190.10:FF:000005">
    <property type="entry name" value="Porphobilinogen deaminase"/>
    <property type="match status" value="1"/>
</dbReference>
<dbReference type="SUPFAM" id="SSF51735">
    <property type="entry name" value="NAD(P)-binding Rossmann-fold domains"/>
    <property type="match status" value="1"/>
</dbReference>
<dbReference type="GO" id="GO:0019354">
    <property type="term" value="P:siroheme biosynthetic process"/>
    <property type="evidence" value="ECO:0007669"/>
    <property type="project" value="UniProtKB-UniPathway"/>
</dbReference>
<evidence type="ECO:0000256" key="5">
    <source>
        <dbReference type="ARBA" id="ARBA00023002"/>
    </source>
</evidence>
<dbReference type="InterPro" id="IPR022417">
    <property type="entry name" value="Porphobilin_deaminase_N"/>
</dbReference>
<feature type="domain" description="Porphobilinogen deaminase N-terminal" evidence="9">
    <location>
        <begin position="209"/>
        <end position="406"/>
    </location>
</feature>
<name>E6PCY6_9ZZZZ</name>
<keyword evidence="4 11" id="KW-0808">Transferase</keyword>
<reference evidence="11" key="1">
    <citation type="submission" date="2009-10" db="EMBL/GenBank/DDBJ databases">
        <title>Diversity of trophic interactions inside an arsenic-rich microbial ecosystem.</title>
        <authorList>
            <person name="Bertin P.N."/>
            <person name="Heinrich-Salmeron A."/>
            <person name="Pelletier E."/>
            <person name="Goulhen-Chollet F."/>
            <person name="Arsene-Ploetze F."/>
            <person name="Gallien S."/>
            <person name="Calteau A."/>
            <person name="Vallenet D."/>
            <person name="Casiot C."/>
            <person name="Chane-Woon-Ming B."/>
            <person name="Giloteaux L."/>
            <person name="Barakat M."/>
            <person name="Bonnefoy V."/>
            <person name="Bruneel O."/>
            <person name="Chandler M."/>
            <person name="Cleiss J."/>
            <person name="Duran R."/>
            <person name="Elbaz-Poulichet F."/>
            <person name="Fonknechten N."/>
            <person name="Lauga B."/>
            <person name="Mornico D."/>
            <person name="Ortet P."/>
            <person name="Schaeffer C."/>
            <person name="Siguier P."/>
            <person name="Alexander Thil Smith A."/>
            <person name="Van Dorsselaer A."/>
            <person name="Weissenbach J."/>
            <person name="Medigue C."/>
            <person name="Le Paslier D."/>
        </authorList>
    </citation>
    <scope>NUCLEOTIDE SEQUENCE</scope>
</reference>
<dbReference type="NCBIfam" id="TIGR01470">
    <property type="entry name" value="cysG_Nterm"/>
    <property type="match status" value="1"/>
</dbReference>
<evidence type="ECO:0000256" key="6">
    <source>
        <dbReference type="ARBA" id="ARBA00023027"/>
    </source>
</evidence>
<comment type="pathway">
    <text evidence="2">Porphyrin-containing compound metabolism; siroheme biosynthesis; sirohydrochlorin from precorrin-2: step 1/1.</text>
</comment>
<dbReference type="InterPro" id="IPR036803">
    <property type="entry name" value="Porphobilinogen_deaminase_C_sf"/>
</dbReference>
<proteinExistence type="inferred from homology"/>
<dbReference type="InterPro" id="IPR036291">
    <property type="entry name" value="NAD(P)-bd_dom_sf"/>
</dbReference>
<comment type="catalytic activity">
    <reaction evidence="8">
        <text>precorrin-2 + NAD(+) = sirohydrochlorin + NADH + 2 H(+)</text>
        <dbReference type="Rhea" id="RHEA:15613"/>
        <dbReference type="ChEBI" id="CHEBI:15378"/>
        <dbReference type="ChEBI" id="CHEBI:57540"/>
        <dbReference type="ChEBI" id="CHEBI:57945"/>
        <dbReference type="ChEBI" id="CHEBI:58351"/>
        <dbReference type="ChEBI" id="CHEBI:58827"/>
        <dbReference type="EC" id="1.3.1.76"/>
    </reaction>
</comment>
<dbReference type="GO" id="GO:0043115">
    <property type="term" value="F:precorrin-2 dehydrogenase activity"/>
    <property type="evidence" value="ECO:0007669"/>
    <property type="project" value="UniProtKB-EC"/>
</dbReference>
<comment type="caution">
    <text evidence="11">The sequence shown here is derived from an EMBL/GenBank/DDBJ whole genome shotgun (WGS) entry which is preliminary data.</text>
</comment>
<dbReference type="EC" id="2.5.1.61" evidence="11"/>
<dbReference type="HAMAP" id="MF_00260">
    <property type="entry name" value="Porphobil_deam"/>
    <property type="match status" value="1"/>
</dbReference>
<dbReference type="InterPro" id="IPR036108">
    <property type="entry name" value="4pyrrol_syn_uPrphyn_synt_sf"/>
</dbReference>
<evidence type="ECO:0000259" key="10">
    <source>
        <dbReference type="Pfam" id="PF03900"/>
    </source>
</evidence>
<evidence type="ECO:0000256" key="4">
    <source>
        <dbReference type="ARBA" id="ARBA00022679"/>
    </source>
</evidence>
<evidence type="ECO:0000313" key="11">
    <source>
        <dbReference type="EMBL" id="CBH74321.1"/>
    </source>
</evidence>
<keyword evidence="6" id="KW-0520">NAD</keyword>
<protein>
    <submittedName>
        <fullName evidence="11">Porphobilinogen deaminase (PBG) (Hydroxymethylbilane synthase) (HMBS) (Pre-uroporphyrinogen synthase) (Modular protein)</fullName>
        <ecNumber evidence="11">2.5.1.61</ecNumber>
    </submittedName>
</protein>
<evidence type="ECO:0000256" key="1">
    <source>
        <dbReference type="ARBA" id="ARBA00001916"/>
    </source>
</evidence>
<dbReference type="GO" id="GO:0004852">
    <property type="term" value="F:uroporphyrinogen-III synthase activity"/>
    <property type="evidence" value="ECO:0007669"/>
    <property type="project" value="InterPro"/>
</dbReference>
<dbReference type="SUPFAM" id="SSF54782">
    <property type="entry name" value="Porphobilinogen deaminase (hydroxymethylbilane synthase), C-terminal domain"/>
    <property type="match status" value="1"/>
</dbReference>
<evidence type="ECO:0000256" key="2">
    <source>
        <dbReference type="ARBA" id="ARBA00005010"/>
    </source>
</evidence>
<dbReference type="Pfam" id="PF03900">
    <property type="entry name" value="Porphobil_deamC"/>
    <property type="match status" value="1"/>
</dbReference>
<keyword evidence="7" id="KW-0627">Porphyrin biosynthesis</keyword>
<evidence type="ECO:0000256" key="7">
    <source>
        <dbReference type="ARBA" id="ARBA00023244"/>
    </source>
</evidence>
<evidence type="ECO:0000256" key="8">
    <source>
        <dbReference type="ARBA" id="ARBA00047561"/>
    </source>
</evidence>
<dbReference type="Gene3D" id="3.40.50.720">
    <property type="entry name" value="NAD(P)-binding Rossmann-like Domain"/>
    <property type="match status" value="1"/>
</dbReference>
<dbReference type="GO" id="GO:0004418">
    <property type="term" value="F:hydroxymethylbilane synthase activity"/>
    <property type="evidence" value="ECO:0007669"/>
    <property type="project" value="UniProtKB-EC"/>
</dbReference>
<evidence type="ECO:0000256" key="3">
    <source>
        <dbReference type="ARBA" id="ARBA00005638"/>
    </source>
</evidence>
<comment type="cofactor">
    <cofactor evidence="1">
        <name>dipyrromethane</name>
        <dbReference type="ChEBI" id="CHEBI:60342"/>
    </cofactor>
</comment>
<evidence type="ECO:0000259" key="9">
    <source>
        <dbReference type="Pfam" id="PF01379"/>
    </source>
</evidence>
<dbReference type="PANTHER" id="PTHR11557:SF0">
    <property type="entry name" value="PORPHOBILINOGEN DEAMINASE"/>
    <property type="match status" value="1"/>
</dbReference>
<dbReference type="GO" id="GO:0005737">
    <property type="term" value="C:cytoplasm"/>
    <property type="evidence" value="ECO:0007669"/>
    <property type="project" value="TreeGrafter"/>
</dbReference>
<dbReference type="SUPFAM" id="SSF75615">
    <property type="entry name" value="Siroheme synthase middle domains-like"/>
    <property type="match status" value="1"/>
</dbReference>
<dbReference type="EMBL" id="CABL01000001">
    <property type="protein sequence ID" value="CBH74321.1"/>
    <property type="molecule type" value="Genomic_DNA"/>
</dbReference>
<dbReference type="PRINTS" id="PR00151">
    <property type="entry name" value="PORPHBDMNASE"/>
</dbReference>
<dbReference type="InterPro" id="IPR022419">
    <property type="entry name" value="Porphobilin_deaminase_cofac_BS"/>
</dbReference>
<dbReference type="SUPFAM" id="SSF69618">
    <property type="entry name" value="HemD-like"/>
    <property type="match status" value="1"/>
</dbReference>
<dbReference type="Pfam" id="PF13241">
    <property type="entry name" value="NAD_binding_7"/>
    <property type="match status" value="1"/>
</dbReference>
<keyword evidence="5" id="KW-0560">Oxidoreductase</keyword>
<dbReference type="InterPro" id="IPR006367">
    <property type="entry name" value="Sirohaem_synthase_N"/>
</dbReference>
<dbReference type="Gene3D" id="3.30.160.40">
    <property type="entry name" value="Porphobilinogen deaminase, C-terminal domain"/>
    <property type="match status" value="1"/>
</dbReference>
<comment type="similarity">
    <text evidence="3">Belongs to the HMBS family.</text>
</comment>
<accession>E6PCY6</accession>
<dbReference type="Gene3D" id="3.40.190.10">
    <property type="entry name" value="Periplasmic binding protein-like II"/>
    <property type="match status" value="2"/>
</dbReference>
<dbReference type="Pfam" id="PF01379">
    <property type="entry name" value="Porphobil_deam"/>
    <property type="match status" value="1"/>
</dbReference>
<sequence>MLLGAGSVAARKARTFVEAGAKLSVVAPTIGEAMEALLAAHPDVRCERRAYREEDLAGAFLCVAATDSPAVNEGAMRAARERGILTIDSTDPARGDATMPAVVRVGELTFSIDSGASTPAFSKRIAREIAVHFDARYDAAARTLAIARSYVRETLSPSQRAVVMRALSELPLDDLAAMDRNRIEDAVEATAATVLADGAAPSTSSAICATRGSALALWQSRHVAARLAQSGIATTMLALSTVGDRDRSSALAAMGEQAIFVKELERALADGRADYAVHSAKDLPSALPAGMQLSAISSREDPRDVYCSERYATFAELPAGARVGTSSPRRRAQLYALRSDLAYVEIRGNVDTRLRKLREGEYDAIVLAAAGLRRLSLHATHTVPFPVEQLLPAAGQGALAIETLRDAPLASALRAALNDERSERAVIAERAALRELGAGCTAPVGIHGAYEGGELLLRGRVSSTDGAPAIAAELRAPAADSAAAEELGCSLARALLARGAASLLPHGGPLAGRRIVLPRSVERTSRIAARLRALGAEVTELRAGEEPDEAPVDLLAIPSSGAAAVAAPWLLLWGERGVRPLVVAMGPESASAIERAGLPPDGIAPIPEIDAFTACIVSLLASP</sequence>
<dbReference type="SUPFAM" id="SSF53850">
    <property type="entry name" value="Periplasmic binding protein-like II"/>
    <property type="match status" value="1"/>
</dbReference>
<dbReference type="Gene3D" id="3.40.50.10090">
    <property type="match status" value="1"/>
</dbReference>